<dbReference type="AlphaFoldDB" id="A0A445KTI5"/>
<keyword evidence="2" id="KW-0472">Membrane</keyword>
<accession>A0A445KTI5</accession>
<keyword evidence="2" id="KW-0812">Transmembrane</keyword>
<dbReference type="PANTHER" id="PTHR15907">
    <property type="entry name" value="DUF614 FAMILY PROTEIN-RELATED"/>
    <property type="match status" value="1"/>
</dbReference>
<organism evidence="3 4">
    <name type="scientific">Glycine soja</name>
    <name type="common">Wild soybean</name>
    <dbReference type="NCBI Taxonomy" id="3848"/>
    <lineage>
        <taxon>Eukaryota</taxon>
        <taxon>Viridiplantae</taxon>
        <taxon>Streptophyta</taxon>
        <taxon>Embryophyta</taxon>
        <taxon>Tracheophyta</taxon>
        <taxon>Spermatophyta</taxon>
        <taxon>Magnoliopsida</taxon>
        <taxon>eudicotyledons</taxon>
        <taxon>Gunneridae</taxon>
        <taxon>Pentapetalae</taxon>
        <taxon>rosids</taxon>
        <taxon>fabids</taxon>
        <taxon>Fabales</taxon>
        <taxon>Fabaceae</taxon>
        <taxon>Papilionoideae</taxon>
        <taxon>50 kb inversion clade</taxon>
        <taxon>NPAAA clade</taxon>
        <taxon>indigoferoid/millettioid clade</taxon>
        <taxon>Phaseoleae</taxon>
        <taxon>Glycine</taxon>
        <taxon>Glycine subgen. Soja</taxon>
    </lineage>
</organism>
<name>A0A445KTI5_GLYSO</name>
<sequence length="236" mass="26974">MYEAASSDPRKPSAPATGFPVSYSTSTTEAEVYSYSYGPVVVPVPPPHPKPIVEWSTGLCDCFSDWGNSCMTFWCPCVTFGRVAEIVDRGSPSCVTSGALYSVISAIFFVIGVRWWCGWGWGWVYSCFYRSYMRQQYDLRGNACTDCLIHFFCEPCALCQEYRELQFRGFHMTIGIYHSLNSLLWPLILFCFPFFHIKTTASITLTFIFLFCYSFLQLIQLINYHACLNYCLIPLN</sequence>
<protein>
    <submittedName>
        <fullName evidence="3">Protein PLANT CADMIUM RESISTANCE 2 isoform B</fullName>
    </submittedName>
</protein>
<evidence type="ECO:0000256" key="1">
    <source>
        <dbReference type="SAM" id="MobiDB-lite"/>
    </source>
</evidence>
<dbReference type="NCBIfam" id="TIGR01571">
    <property type="entry name" value="A_thal_Cys_rich"/>
    <property type="match status" value="1"/>
</dbReference>
<dbReference type="EMBL" id="QZWG01000005">
    <property type="protein sequence ID" value="RZC13991.1"/>
    <property type="molecule type" value="Genomic_DNA"/>
</dbReference>
<gene>
    <name evidence="3" type="ORF">D0Y65_013178</name>
</gene>
<dbReference type="InterPro" id="IPR006461">
    <property type="entry name" value="PLAC_motif_containing"/>
</dbReference>
<reference evidence="3 4" key="1">
    <citation type="submission" date="2018-09" db="EMBL/GenBank/DDBJ databases">
        <title>A high-quality reference genome of wild soybean provides a powerful tool to mine soybean genomes.</title>
        <authorList>
            <person name="Xie M."/>
            <person name="Chung C.Y.L."/>
            <person name="Li M.-W."/>
            <person name="Wong F.-L."/>
            <person name="Chan T.-F."/>
            <person name="Lam H.-M."/>
        </authorList>
    </citation>
    <scope>NUCLEOTIDE SEQUENCE [LARGE SCALE GENOMIC DNA]</scope>
    <source>
        <strain evidence="4">cv. W05</strain>
        <tissue evidence="3">Hypocotyl of etiolated seedlings</tissue>
    </source>
</reference>
<proteinExistence type="predicted"/>
<keyword evidence="2" id="KW-1133">Transmembrane helix</keyword>
<keyword evidence="4" id="KW-1185">Reference proteome</keyword>
<feature type="region of interest" description="Disordered" evidence="1">
    <location>
        <begin position="1"/>
        <end position="20"/>
    </location>
</feature>
<dbReference type="Proteomes" id="UP000289340">
    <property type="component" value="Chromosome 5"/>
</dbReference>
<feature type="transmembrane region" description="Helical" evidence="2">
    <location>
        <begin position="201"/>
        <end position="219"/>
    </location>
</feature>
<evidence type="ECO:0000313" key="4">
    <source>
        <dbReference type="Proteomes" id="UP000289340"/>
    </source>
</evidence>
<feature type="transmembrane region" description="Helical" evidence="2">
    <location>
        <begin position="174"/>
        <end position="195"/>
    </location>
</feature>
<dbReference type="Pfam" id="PF04749">
    <property type="entry name" value="PLAC8"/>
    <property type="match status" value="1"/>
</dbReference>
<comment type="caution">
    <text evidence="3">The sequence shown here is derived from an EMBL/GenBank/DDBJ whole genome shotgun (WGS) entry which is preliminary data.</text>
</comment>
<feature type="transmembrane region" description="Helical" evidence="2">
    <location>
        <begin position="99"/>
        <end position="124"/>
    </location>
</feature>
<evidence type="ECO:0000313" key="3">
    <source>
        <dbReference type="EMBL" id="RZC13991.1"/>
    </source>
</evidence>
<evidence type="ECO:0000256" key="2">
    <source>
        <dbReference type="SAM" id="Phobius"/>
    </source>
</evidence>